<comment type="caution">
    <text evidence="1">The sequence shown here is derived from an EMBL/GenBank/DDBJ whole genome shotgun (WGS) entry which is preliminary data.</text>
</comment>
<sequence length="113" mass="12289">MTPGVGPVSLGHRQFGCRNSPGLLTNTRPSLAPSPLQSIVHVPTLLPLLKTILKLLWLKAVSVFSLTSSTSPNRFPLRLLFLLENKKCLTEPDRASWVDEAQASCCLSKNIGP</sequence>
<dbReference type="AlphaFoldDB" id="A0A8X6WDZ1"/>
<name>A0A8X6WDZ1_TRICX</name>
<reference evidence="1" key="1">
    <citation type="submission" date="2020-08" db="EMBL/GenBank/DDBJ databases">
        <title>Multicomponent nature underlies the extraordinary mechanical properties of spider dragline silk.</title>
        <authorList>
            <person name="Kono N."/>
            <person name="Nakamura H."/>
            <person name="Mori M."/>
            <person name="Yoshida Y."/>
            <person name="Ohtoshi R."/>
            <person name="Malay A.D."/>
            <person name="Moran D.A.P."/>
            <person name="Tomita M."/>
            <person name="Numata K."/>
            <person name="Arakawa K."/>
        </authorList>
    </citation>
    <scope>NUCLEOTIDE SEQUENCE</scope>
</reference>
<dbReference type="EMBL" id="BMAU01021403">
    <property type="protein sequence ID" value="GFY32639.1"/>
    <property type="molecule type" value="Genomic_DNA"/>
</dbReference>
<proteinExistence type="predicted"/>
<evidence type="ECO:0000313" key="2">
    <source>
        <dbReference type="Proteomes" id="UP000887159"/>
    </source>
</evidence>
<evidence type="ECO:0000313" key="1">
    <source>
        <dbReference type="EMBL" id="GFY32639.1"/>
    </source>
</evidence>
<gene>
    <name evidence="1" type="ORF">TNCV_673941</name>
</gene>
<organism evidence="1 2">
    <name type="scientific">Trichonephila clavipes</name>
    <name type="common">Golden silk orbweaver</name>
    <name type="synonym">Nephila clavipes</name>
    <dbReference type="NCBI Taxonomy" id="2585209"/>
    <lineage>
        <taxon>Eukaryota</taxon>
        <taxon>Metazoa</taxon>
        <taxon>Ecdysozoa</taxon>
        <taxon>Arthropoda</taxon>
        <taxon>Chelicerata</taxon>
        <taxon>Arachnida</taxon>
        <taxon>Araneae</taxon>
        <taxon>Araneomorphae</taxon>
        <taxon>Entelegynae</taxon>
        <taxon>Araneoidea</taxon>
        <taxon>Nephilidae</taxon>
        <taxon>Trichonephila</taxon>
    </lineage>
</organism>
<keyword evidence="2" id="KW-1185">Reference proteome</keyword>
<dbReference type="Proteomes" id="UP000887159">
    <property type="component" value="Unassembled WGS sequence"/>
</dbReference>
<protein>
    <submittedName>
        <fullName evidence="1">Uncharacterized protein</fullName>
    </submittedName>
</protein>
<accession>A0A8X6WDZ1</accession>